<reference evidence="1" key="3">
    <citation type="submission" date="2021-01" db="EMBL/GenBank/DDBJ databases">
        <authorList>
            <consortium name="Genoscope - CEA"/>
            <person name="William W."/>
        </authorList>
    </citation>
    <scope>NUCLEOTIDE SEQUENCE</scope>
</reference>
<protein>
    <submittedName>
        <fullName evidence="1">(rape) hypothetical protein</fullName>
    </submittedName>
    <submittedName>
        <fullName evidence="2">BnaC09g12870D protein</fullName>
    </submittedName>
</protein>
<proteinExistence type="predicted"/>
<dbReference type="Gramene" id="CDY45469">
    <property type="protein sequence ID" value="CDY45469"/>
    <property type="gene ID" value="GSBRNA2T00082095001"/>
</dbReference>
<evidence type="ECO:0000313" key="3">
    <source>
        <dbReference type="Proteomes" id="UP000028999"/>
    </source>
</evidence>
<name>A0A078I7T1_BRANA</name>
<evidence type="ECO:0000313" key="2">
    <source>
        <dbReference type="EMBL" id="CDY45469.1"/>
    </source>
</evidence>
<accession>A0A078I7T1</accession>
<dbReference type="Proteomes" id="UP000028999">
    <property type="component" value="Unassembled WGS sequence"/>
</dbReference>
<dbReference type="PaxDb" id="3708-A0A078I7T1"/>
<dbReference type="EMBL" id="HG994373">
    <property type="protein sequence ID" value="CAF1722310.1"/>
    <property type="molecule type" value="Genomic_DNA"/>
</dbReference>
<gene>
    <name evidence="2" type="primary">BnaC09g12870D</name>
    <name evidence="1" type="ORF">DARMORV10_C09P19010.1</name>
    <name evidence="2" type="ORF">GSBRNA2T00082095001</name>
</gene>
<dbReference type="EMBL" id="LK032626">
    <property type="protein sequence ID" value="CDY45469.1"/>
    <property type="molecule type" value="Genomic_DNA"/>
</dbReference>
<evidence type="ECO:0000313" key="1">
    <source>
        <dbReference type="EMBL" id="CAF1722310.1"/>
    </source>
</evidence>
<sequence length="49" mass="5216">MTQIITPSAQFSFSIGKRATESLPYRWTTHGIASGIGADSVLAASCTRE</sequence>
<dbReference type="AlphaFoldDB" id="A0A078I7T1"/>
<organism evidence="2 3">
    <name type="scientific">Brassica napus</name>
    <name type="common">Rape</name>
    <dbReference type="NCBI Taxonomy" id="3708"/>
    <lineage>
        <taxon>Eukaryota</taxon>
        <taxon>Viridiplantae</taxon>
        <taxon>Streptophyta</taxon>
        <taxon>Embryophyta</taxon>
        <taxon>Tracheophyta</taxon>
        <taxon>Spermatophyta</taxon>
        <taxon>Magnoliopsida</taxon>
        <taxon>eudicotyledons</taxon>
        <taxon>Gunneridae</taxon>
        <taxon>Pentapetalae</taxon>
        <taxon>rosids</taxon>
        <taxon>malvids</taxon>
        <taxon>Brassicales</taxon>
        <taxon>Brassicaceae</taxon>
        <taxon>Brassiceae</taxon>
        <taxon>Brassica</taxon>
    </lineage>
</organism>
<reference evidence="2 3" key="1">
    <citation type="journal article" date="2014" name="Science">
        <title>Plant genetics. Early allopolyploid evolution in the post-Neolithic Brassica napus oilseed genome.</title>
        <authorList>
            <person name="Chalhoub B."/>
            <person name="Denoeud F."/>
            <person name="Liu S."/>
            <person name="Parkin I.A."/>
            <person name="Tang H."/>
            <person name="Wang X."/>
            <person name="Chiquet J."/>
            <person name="Belcram H."/>
            <person name="Tong C."/>
            <person name="Samans B."/>
            <person name="Correa M."/>
            <person name="Da Silva C."/>
            <person name="Just J."/>
            <person name="Falentin C."/>
            <person name="Koh C.S."/>
            <person name="Le Clainche I."/>
            <person name="Bernard M."/>
            <person name="Bento P."/>
            <person name="Noel B."/>
            <person name="Labadie K."/>
            <person name="Alberti A."/>
            <person name="Charles M."/>
            <person name="Arnaud D."/>
            <person name="Guo H."/>
            <person name="Daviaud C."/>
            <person name="Alamery S."/>
            <person name="Jabbari K."/>
            <person name="Zhao M."/>
            <person name="Edger P.P."/>
            <person name="Chelaifa H."/>
            <person name="Tack D."/>
            <person name="Lassalle G."/>
            <person name="Mestiri I."/>
            <person name="Schnel N."/>
            <person name="Le Paslier M.C."/>
            <person name="Fan G."/>
            <person name="Renault V."/>
            <person name="Bayer P.E."/>
            <person name="Golicz A.A."/>
            <person name="Manoli S."/>
            <person name="Lee T.H."/>
            <person name="Thi V.H."/>
            <person name="Chalabi S."/>
            <person name="Hu Q."/>
            <person name="Fan C."/>
            <person name="Tollenaere R."/>
            <person name="Lu Y."/>
            <person name="Battail C."/>
            <person name="Shen J."/>
            <person name="Sidebottom C.H."/>
            <person name="Wang X."/>
            <person name="Canaguier A."/>
            <person name="Chauveau A."/>
            <person name="Berard A."/>
            <person name="Deniot G."/>
            <person name="Guan M."/>
            <person name="Liu Z."/>
            <person name="Sun F."/>
            <person name="Lim Y.P."/>
            <person name="Lyons E."/>
            <person name="Town C.D."/>
            <person name="Bancroft I."/>
            <person name="Wang X."/>
            <person name="Meng J."/>
            <person name="Ma J."/>
            <person name="Pires J.C."/>
            <person name="King G.J."/>
            <person name="Brunel D."/>
            <person name="Delourme R."/>
            <person name="Renard M."/>
            <person name="Aury J.M."/>
            <person name="Adams K.L."/>
            <person name="Batley J."/>
            <person name="Snowdon R.J."/>
            <person name="Tost J."/>
            <person name="Edwards D."/>
            <person name="Zhou Y."/>
            <person name="Hua W."/>
            <person name="Sharpe A.G."/>
            <person name="Paterson A.H."/>
            <person name="Guan C."/>
            <person name="Wincker P."/>
        </authorList>
    </citation>
    <scope>NUCLEOTIDE SEQUENCE [LARGE SCALE GENOMIC DNA]</scope>
    <source>
        <strain evidence="3">cv. Darmor-bzh</strain>
    </source>
</reference>
<reference evidence="2" key="2">
    <citation type="submission" date="2014-06" db="EMBL/GenBank/DDBJ databases">
        <authorList>
            <person name="Genoscope - CEA"/>
        </authorList>
    </citation>
    <scope>NUCLEOTIDE SEQUENCE</scope>
</reference>
<dbReference type="Proteomes" id="UP001295469">
    <property type="component" value="Chromosome C09"/>
</dbReference>
<keyword evidence="3" id="KW-1185">Reference proteome</keyword>